<sequence>MSSAHLTPATDLAGYLTRYAEEITFGDEEPGTVMDRYHTPDYELVNDGILLDRQRLLDHVHSGRRRAAAVRVEVDEALVSGDRVAARYRLTASMRRGNVISTEIHMFGRLADDGRLRRATQLTRTIPASDGGATGP</sequence>
<dbReference type="RefSeq" id="WP_184941792.1">
    <property type="nucleotide sequence ID" value="NZ_BAAAWZ010000001.1"/>
</dbReference>
<evidence type="ECO:0000259" key="1">
    <source>
        <dbReference type="Pfam" id="PF12680"/>
    </source>
</evidence>
<feature type="domain" description="SnoaL-like" evidence="1">
    <location>
        <begin position="33"/>
        <end position="118"/>
    </location>
</feature>
<dbReference type="Gene3D" id="3.10.450.50">
    <property type="match status" value="1"/>
</dbReference>
<dbReference type="Proteomes" id="UP000562352">
    <property type="component" value="Unassembled WGS sequence"/>
</dbReference>
<dbReference type="InterPro" id="IPR037401">
    <property type="entry name" value="SnoaL-like"/>
</dbReference>
<dbReference type="AlphaFoldDB" id="A0A841D1F0"/>
<keyword evidence="3" id="KW-1185">Reference proteome</keyword>
<dbReference type="EMBL" id="JACHJJ010000008">
    <property type="protein sequence ID" value="MBB5963560.1"/>
    <property type="molecule type" value="Genomic_DNA"/>
</dbReference>
<organism evidence="2 3">
    <name type="scientific">Planomonospora venezuelensis</name>
    <dbReference type="NCBI Taxonomy" id="1999"/>
    <lineage>
        <taxon>Bacteria</taxon>
        <taxon>Bacillati</taxon>
        <taxon>Actinomycetota</taxon>
        <taxon>Actinomycetes</taxon>
        <taxon>Streptosporangiales</taxon>
        <taxon>Streptosporangiaceae</taxon>
        <taxon>Planomonospora</taxon>
    </lineage>
</organism>
<dbReference type="SUPFAM" id="SSF54427">
    <property type="entry name" value="NTF2-like"/>
    <property type="match status" value="1"/>
</dbReference>
<evidence type="ECO:0000313" key="2">
    <source>
        <dbReference type="EMBL" id="MBB5963560.1"/>
    </source>
</evidence>
<gene>
    <name evidence="2" type="ORF">FHS22_002840</name>
</gene>
<protein>
    <recommendedName>
        <fullName evidence="1">SnoaL-like domain-containing protein</fullName>
    </recommendedName>
</protein>
<dbReference type="Pfam" id="PF12680">
    <property type="entry name" value="SnoaL_2"/>
    <property type="match status" value="1"/>
</dbReference>
<proteinExistence type="predicted"/>
<reference evidence="2 3" key="1">
    <citation type="submission" date="2020-08" db="EMBL/GenBank/DDBJ databases">
        <title>Genomic Encyclopedia of Type Strains, Phase III (KMG-III): the genomes of soil and plant-associated and newly described type strains.</title>
        <authorList>
            <person name="Whitman W."/>
        </authorList>
    </citation>
    <scope>NUCLEOTIDE SEQUENCE [LARGE SCALE GENOMIC DNA]</scope>
    <source>
        <strain evidence="2 3">CECT 3303</strain>
    </source>
</reference>
<accession>A0A841D1F0</accession>
<comment type="caution">
    <text evidence="2">The sequence shown here is derived from an EMBL/GenBank/DDBJ whole genome shotgun (WGS) entry which is preliminary data.</text>
</comment>
<dbReference type="InterPro" id="IPR032710">
    <property type="entry name" value="NTF2-like_dom_sf"/>
</dbReference>
<evidence type="ECO:0000313" key="3">
    <source>
        <dbReference type="Proteomes" id="UP000562352"/>
    </source>
</evidence>
<name>A0A841D1F0_PLAVE</name>